<accession>A0ABR3RHI1</accession>
<sequence length="304" mass="34380">MLLAFATIRASDDFLAQKSLWNESRPTATECVLFLCANAYQAVSVNNALQERLIGSWSQKEPKSFEADYSHYVVPVNQTQEDTQARSLGKSILDANELRTDLQLIIPPQALNASGTINRRFNVSQGFIYSTIMYLTEFSSKSSSESINTGSAWKGVNNVGYPSSSPLMPMVVDALWNSTNLTTTFASVARSMTTQLRNTSKNRHEGTLHQWTIHVQVNWWYLMFPVAVLAIGLVYVVLVIIESTRLRLPVWKESVLPTLLYGFSDETQRLLREERHGKTASRTTVRYRMDEKDDSLRLIADEKV</sequence>
<proteinExistence type="predicted"/>
<evidence type="ECO:0000313" key="3">
    <source>
        <dbReference type="Proteomes" id="UP001521222"/>
    </source>
</evidence>
<evidence type="ECO:0000313" key="2">
    <source>
        <dbReference type="EMBL" id="KAL1603342.1"/>
    </source>
</evidence>
<keyword evidence="1" id="KW-0472">Membrane</keyword>
<comment type="caution">
    <text evidence="2">The sequence shown here is derived from an EMBL/GenBank/DDBJ whole genome shotgun (WGS) entry which is preliminary data.</text>
</comment>
<keyword evidence="1" id="KW-1133">Transmembrane helix</keyword>
<organism evidence="2 3">
    <name type="scientific">Nothophoma quercina</name>
    <dbReference type="NCBI Taxonomy" id="749835"/>
    <lineage>
        <taxon>Eukaryota</taxon>
        <taxon>Fungi</taxon>
        <taxon>Dikarya</taxon>
        <taxon>Ascomycota</taxon>
        <taxon>Pezizomycotina</taxon>
        <taxon>Dothideomycetes</taxon>
        <taxon>Pleosporomycetidae</taxon>
        <taxon>Pleosporales</taxon>
        <taxon>Pleosporineae</taxon>
        <taxon>Didymellaceae</taxon>
        <taxon>Nothophoma</taxon>
    </lineage>
</organism>
<dbReference type="PANTHER" id="PTHR35394">
    <property type="entry name" value="DUF3176 DOMAIN-CONTAINING PROTEIN"/>
    <property type="match status" value="1"/>
</dbReference>
<protein>
    <submittedName>
        <fullName evidence="2">Uncharacterized protein</fullName>
    </submittedName>
</protein>
<dbReference type="Proteomes" id="UP001521222">
    <property type="component" value="Unassembled WGS sequence"/>
</dbReference>
<keyword evidence="3" id="KW-1185">Reference proteome</keyword>
<reference evidence="2 3" key="1">
    <citation type="submission" date="2024-02" db="EMBL/GenBank/DDBJ databases">
        <title>De novo assembly and annotation of 12 fungi associated with fruit tree decline syndrome in Ontario, Canada.</title>
        <authorList>
            <person name="Sulman M."/>
            <person name="Ellouze W."/>
            <person name="Ilyukhin E."/>
        </authorList>
    </citation>
    <scope>NUCLEOTIDE SEQUENCE [LARGE SCALE GENOMIC DNA]</scope>
    <source>
        <strain evidence="2 3">M97-236</strain>
    </source>
</reference>
<dbReference type="PANTHER" id="PTHR35394:SF5">
    <property type="entry name" value="DUF3176 DOMAIN-CONTAINING PROTEIN"/>
    <property type="match status" value="1"/>
</dbReference>
<keyword evidence="1" id="KW-0812">Transmembrane</keyword>
<feature type="transmembrane region" description="Helical" evidence="1">
    <location>
        <begin position="219"/>
        <end position="241"/>
    </location>
</feature>
<evidence type="ECO:0000256" key="1">
    <source>
        <dbReference type="SAM" id="Phobius"/>
    </source>
</evidence>
<name>A0ABR3RHI1_9PLEO</name>
<gene>
    <name evidence="2" type="ORF">SLS59_004438</name>
</gene>
<dbReference type="EMBL" id="JAKIXB020000012">
    <property type="protein sequence ID" value="KAL1603342.1"/>
    <property type="molecule type" value="Genomic_DNA"/>
</dbReference>